<sequence length="175" mass="20176">MAAKAPPVQIQSWPKTDSAWSRLHVDFAGPINGSHYIIAVDIYSKWPEVCKCSRPTTSVTIDFLEELFTRYGVPDTIMSDNGTQFMAKEFERFCKSVQMKQVLTPPYHPRLNGLAERFVNTFKTALRKTRWQILEDTNMTKILQVYRITPNPNAELGRSPADLMFSRKIRSIFDK</sequence>
<dbReference type="PANTHER" id="PTHR37984:SF5">
    <property type="entry name" value="PROTEIN NYNRIN-LIKE"/>
    <property type="match status" value="1"/>
</dbReference>
<accession>A0A6P7SF38</accession>
<dbReference type="Proteomes" id="UP000515154">
    <property type="component" value="Linkage group LG5"/>
</dbReference>
<dbReference type="InterPro" id="IPR001584">
    <property type="entry name" value="Integrase_cat-core"/>
</dbReference>
<dbReference type="Gene3D" id="3.30.420.10">
    <property type="entry name" value="Ribonuclease H-like superfamily/Ribonuclease H"/>
    <property type="match status" value="1"/>
</dbReference>
<dbReference type="InterPro" id="IPR036397">
    <property type="entry name" value="RNaseH_sf"/>
</dbReference>
<dbReference type="SUPFAM" id="SSF53098">
    <property type="entry name" value="Ribonuclease H-like"/>
    <property type="match status" value="1"/>
</dbReference>
<gene>
    <name evidence="3" type="primary">LOC115212277</name>
</gene>
<dbReference type="GO" id="GO:0015074">
    <property type="term" value="P:DNA integration"/>
    <property type="evidence" value="ECO:0007669"/>
    <property type="project" value="InterPro"/>
</dbReference>
<name>A0A6P7SF38_9MOLL</name>
<evidence type="ECO:0000259" key="1">
    <source>
        <dbReference type="PROSITE" id="PS50994"/>
    </source>
</evidence>
<dbReference type="PROSITE" id="PS50994">
    <property type="entry name" value="INTEGRASE"/>
    <property type="match status" value="1"/>
</dbReference>
<dbReference type="KEGG" id="osn:115212277"/>
<protein>
    <submittedName>
        <fullName evidence="3">Uncharacterized protein K02A2.6-like</fullName>
    </submittedName>
</protein>
<reference evidence="3" key="1">
    <citation type="submission" date="2025-08" db="UniProtKB">
        <authorList>
            <consortium name="RefSeq"/>
        </authorList>
    </citation>
    <scope>IDENTIFICATION</scope>
</reference>
<organism evidence="2 3">
    <name type="scientific">Octopus sinensis</name>
    <name type="common">East Asian common octopus</name>
    <dbReference type="NCBI Taxonomy" id="2607531"/>
    <lineage>
        <taxon>Eukaryota</taxon>
        <taxon>Metazoa</taxon>
        <taxon>Spiralia</taxon>
        <taxon>Lophotrochozoa</taxon>
        <taxon>Mollusca</taxon>
        <taxon>Cephalopoda</taxon>
        <taxon>Coleoidea</taxon>
        <taxon>Octopodiformes</taxon>
        <taxon>Octopoda</taxon>
        <taxon>Incirrata</taxon>
        <taxon>Octopodidae</taxon>
        <taxon>Octopus</taxon>
    </lineage>
</organism>
<dbReference type="GO" id="GO:0003676">
    <property type="term" value="F:nucleic acid binding"/>
    <property type="evidence" value="ECO:0007669"/>
    <property type="project" value="InterPro"/>
</dbReference>
<dbReference type="Pfam" id="PF00665">
    <property type="entry name" value="rve"/>
    <property type="match status" value="1"/>
</dbReference>
<dbReference type="InterPro" id="IPR012337">
    <property type="entry name" value="RNaseH-like_sf"/>
</dbReference>
<feature type="domain" description="Integrase catalytic" evidence="1">
    <location>
        <begin position="10"/>
        <end position="168"/>
    </location>
</feature>
<proteinExistence type="predicted"/>
<dbReference type="PANTHER" id="PTHR37984">
    <property type="entry name" value="PROTEIN CBG26694"/>
    <property type="match status" value="1"/>
</dbReference>
<evidence type="ECO:0000313" key="2">
    <source>
        <dbReference type="Proteomes" id="UP000515154"/>
    </source>
</evidence>
<dbReference type="FunFam" id="3.30.420.10:FF:000063">
    <property type="entry name" value="Retrovirus-related Pol polyprotein from transposon 297-like Protein"/>
    <property type="match status" value="1"/>
</dbReference>
<evidence type="ECO:0000313" key="3">
    <source>
        <dbReference type="RefSeq" id="XP_029636977.1"/>
    </source>
</evidence>
<dbReference type="AlphaFoldDB" id="A0A6P7SF38"/>
<keyword evidence="2" id="KW-1185">Reference proteome</keyword>
<dbReference type="InterPro" id="IPR050951">
    <property type="entry name" value="Retrovirus_Pol_polyprotein"/>
</dbReference>
<dbReference type="RefSeq" id="XP_029636977.1">
    <property type="nucleotide sequence ID" value="XM_029781117.1"/>
</dbReference>